<reference evidence="1 2" key="1">
    <citation type="journal article" date="2020" name="Mol. Plant">
        <title>The Chromosome-Based Rubber Tree Genome Provides New Insights into Spurge Genome Evolution and Rubber Biosynthesis.</title>
        <authorList>
            <person name="Liu J."/>
            <person name="Shi C."/>
            <person name="Shi C.C."/>
            <person name="Li W."/>
            <person name="Zhang Q.J."/>
            <person name="Zhang Y."/>
            <person name="Li K."/>
            <person name="Lu H.F."/>
            <person name="Shi C."/>
            <person name="Zhu S.T."/>
            <person name="Xiao Z.Y."/>
            <person name="Nan H."/>
            <person name="Yue Y."/>
            <person name="Zhu X.G."/>
            <person name="Wu Y."/>
            <person name="Hong X.N."/>
            <person name="Fan G.Y."/>
            <person name="Tong Y."/>
            <person name="Zhang D."/>
            <person name="Mao C.L."/>
            <person name="Liu Y.L."/>
            <person name="Hao S.J."/>
            <person name="Liu W.Q."/>
            <person name="Lv M.Q."/>
            <person name="Zhang H.B."/>
            <person name="Liu Y."/>
            <person name="Hu-Tang G.R."/>
            <person name="Wang J.P."/>
            <person name="Wang J.H."/>
            <person name="Sun Y.H."/>
            <person name="Ni S.B."/>
            <person name="Chen W.B."/>
            <person name="Zhang X.C."/>
            <person name="Jiao Y.N."/>
            <person name="Eichler E.E."/>
            <person name="Li G.H."/>
            <person name="Liu X."/>
            <person name="Gao L.Z."/>
        </authorList>
    </citation>
    <scope>NUCLEOTIDE SEQUENCE [LARGE SCALE GENOMIC DNA]</scope>
    <source>
        <strain evidence="2">cv. GT1</strain>
        <tissue evidence="1">Leaf</tissue>
    </source>
</reference>
<keyword evidence="2" id="KW-1185">Reference proteome</keyword>
<proteinExistence type="predicted"/>
<evidence type="ECO:0000313" key="1">
    <source>
        <dbReference type="EMBL" id="KAF2316812.1"/>
    </source>
</evidence>
<dbReference type="EMBL" id="JAAGAX010000005">
    <property type="protein sequence ID" value="KAF2316812.1"/>
    <property type="molecule type" value="Genomic_DNA"/>
</dbReference>
<dbReference type="PANTHER" id="PTHR36727">
    <property type="entry name" value="NAD(P)H-QUINONE OXIDOREDUCTASE SUBUNIT L, CHLOROPLASTIC"/>
    <property type="match status" value="1"/>
</dbReference>
<gene>
    <name evidence="1" type="ORF">GH714_042153</name>
</gene>
<dbReference type="Proteomes" id="UP000467840">
    <property type="component" value="Chromosome 15"/>
</dbReference>
<protein>
    <submittedName>
        <fullName evidence="1">Uncharacterized protein</fullName>
    </submittedName>
</protein>
<sequence>MSCSFSLQIPKALPCPSPQPYCRKPPLYIIAKYKPIRAAKLDRKVTSISRKPEDNNDVKKFSLAVQLGALLATVEQPAFAVTGVNNEEDLTWVLIQLAIVAFWYFLIMPDTTLGTILNFRKFPRDPSLKYPGLHLKTHHKSKMRLASTLMLHPKIMTENCLQFFHNLGPWKAPLYRIT</sequence>
<organism evidence="1 2">
    <name type="scientific">Hevea brasiliensis</name>
    <name type="common">Para rubber tree</name>
    <name type="synonym">Siphonia brasiliensis</name>
    <dbReference type="NCBI Taxonomy" id="3981"/>
    <lineage>
        <taxon>Eukaryota</taxon>
        <taxon>Viridiplantae</taxon>
        <taxon>Streptophyta</taxon>
        <taxon>Embryophyta</taxon>
        <taxon>Tracheophyta</taxon>
        <taxon>Spermatophyta</taxon>
        <taxon>Magnoliopsida</taxon>
        <taxon>eudicotyledons</taxon>
        <taxon>Gunneridae</taxon>
        <taxon>Pentapetalae</taxon>
        <taxon>rosids</taxon>
        <taxon>fabids</taxon>
        <taxon>Malpighiales</taxon>
        <taxon>Euphorbiaceae</taxon>
        <taxon>Crotonoideae</taxon>
        <taxon>Micrandreae</taxon>
        <taxon>Hevea</taxon>
    </lineage>
</organism>
<comment type="caution">
    <text evidence="1">The sequence shown here is derived from an EMBL/GenBank/DDBJ whole genome shotgun (WGS) entry which is preliminary data.</text>
</comment>
<dbReference type="PANTHER" id="PTHR36727:SF2">
    <property type="entry name" value="NAD(P)H-QUINONE OXIDOREDUCTASE SUBUNIT L, CHLOROPLASTIC"/>
    <property type="match status" value="1"/>
</dbReference>
<name>A0A6A6MSE3_HEVBR</name>
<accession>A0A6A6MSE3</accession>
<evidence type="ECO:0000313" key="2">
    <source>
        <dbReference type="Proteomes" id="UP000467840"/>
    </source>
</evidence>
<dbReference type="AlphaFoldDB" id="A0A6A6MSE3"/>